<dbReference type="CDD" id="cd06624">
    <property type="entry name" value="STKc_ASK"/>
    <property type="match status" value="1"/>
</dbReference>
<dbReference type="InterPro" id="IPR013761">
    <property type="entry name" value="SAM/pointed_sf"/>
</dbReference>
<dbReference type="SUPFAM" id="SSF47769">
    <property type="entry name" value="SAM/Pointed domain"/>
    <property type="match status" value="1"/>
</dbReference>
<evidence type="ECO:0000313" key="18">
    <source>
        <dbReference type="Proteomes" id="UP000472277"/>
    </source>
</evidence>
<comment type="catalytic activity">
    <reaction evidence="12">
        <text>L-threonyl-[protein] + ATP = O-phospho-L-threonyl-[protein] + ADP + H(+)</text>
        <dbReference type="Rhea" id="RHEA:46608"/>
        <dbReference type="Rhea" id="RHEA-COMP:11060"/>
        <dbReference type="Rhea" id="RHEA-COMP:11605"/>
        <dbReference type="ChEBI" id="CHEBI:15378"/>
        <dbReference type="ChEBI" id="CHEBI:30013"/>
        <dbReference type="ChEBI" id="CHEBI:30616"/>
        <dbReference type="ChEBI" id="CHEBI:61977"/>
        <dbReference type="ChEBI" id="CHEBI:456216"/>
        <dbReference type="EC" id="2.7.11.25"/>
    </reaction>
</comment>
<reference evidence="17" key="1">
    <citation type="submission" date="2025-08" db="UniProtKB">
        <authorList>
            <consortium name="Ensembl"/>
        </authorList>
    </citation>
    <scope>IDENTIFICATION</scope>
</reference>
<evidence type="ECO:0000256" key="15">
    <source>
        <dbReference type="SAM" id="MobiDB-lite"/>
    </source>
</evidence>
<proteinExistence type="inferred from homology"/>
<evidence type="ECO:0000256" key="6">
    <source>
        <dbReference type="ARBA" id="ARBA00022723"/>
    </source>
</evidence>
<evidence type="ECO:0000256" key="9">
    <source>
        <dbReference type="ARBA" id="ARBA00022840"/>
    </source>
</evidence>
<dbReference type="InterPro" id="IPR043969">
    <property type="entry name" value="MAP3K_PH"/>
</dbReference>
<keyword evidence="10" id="KW-0460">Magnesium</keyword>
<comment type="catalytic activity">
    <reaction evidence="13">
        <text>L-seryl-[protein] + ATP = O-phospho-L-seryl-[protein] + ADP + H(+)</text>
        <dbReference type="Rhea" id="RHEA:17989"/>
        <dbReference type="Rhea" id="RHEA-COMP:9863"/>
        <dbReference type="Rhea" id="RHEA-COMP:11604"/>
        <dbReference type="ChEBI" id="CHEBI:15378"/>
        <dbReference type="ChEBI" id="CHEBI:29999"/>
        <dbReference type="ChEBI" id="CHEBI:30616"/>
        <dbReference type="ChEBI" id="CHEBI:83421"/>
        <dbReference type="ChEBI" id="CHEBI:456216"/>
        <dbReference type="EC" id="2.7.11.25"/>
    </reaction>
</comment>
<evidence type="ECO:0000256" key="11">
    <source>
        <dbReference type="ARBA" id="ARBA00023054"/>
    </source>
</evidence>
<dbReference type="GO" id="GO:0046872">
    <property type="term" value="F:metal ion binding"/>
    <property type="evidence" value="ECO:0007669"/>
    <property type="project" value="UniProtKB-KW"/>
</dbReference>
<keyword evidence="8" id="KW-0418">Kinase</keyword>
<evidence type="ECO:0000256" key="8">
    <source>
        <dbReference type="ARBA" id="ARBA00022777"/>
    </source>
</evidence>
<dbReference type="InterPro" id="IPR011009">
    <property type="entry name" value="Kinase-like_dom_sf"/>
</dbReference>
<feature type="binding site" evidence="14">
    <location>
        <position position="674"/>
    </location>
    <ligand>
        <name>ATP</name>
        <dbReference type="ChEBI" id="CHEBI:30616"/>
    </ligand>
</feature>
<feature type="domain" description="Protein kinase" evidence="16">
    <location>
        <begin position="645"/>
        <end position="903"/>
    </location>
</feature>
<organism evidence="17 18">
    <name type="scientific">Salmo trutta</name>
    <name type="common">Brown trout</name>
    <dbReference type="NCBI Taxonomy" id="8032"/>
    <lineage>
        <taxon>Eukaryota</taxon>
        <taxon>Metazoa</taxon>
        <taxon>Chordata</taxon>
        <taxon>Craniata</taxon>
        <taxon>Vertebrata</taxon>
        <taxon>Euteleostomi</taxon>
        <taxon>Actinopterygii</taxon>
        <taxon>Neopterygii</taxon>
        <taxon>Teleostei</taxon>
        <taxon>Protacanthopterygii</taxon>
        <taxon>Salmoniformes</taxon>
        <taxon>Salmonidae</taxon>
        <taxon>Salmoninae</taxon>
        <taxon>Salmo</taxon>
    </lineage>
</organism>
<dbReference type="Pfam" id="PF19039">
    <property type="entry name" value="ASK_PH"/>
    <property type="match status" value="1"/>
</dbReference>
<dbReference type="SUPFAM" id="SSF56112">
    <property type="entry name" value="Protein kinase-like (PK-like)"/>
    <property type="match status" value="1"/>
</dbReference>
<keyword evidence="11" id="KW-0175">Coiled coil</keyword>
<dbReference type="InterPro" id="IPR046872">
    <property type="entry name" value="DRHyd-ASK"/>
</dbReference>
<dbReference type="PROSITE" id="PS50011">
    <property type="entry name" value="PROTEIN_KINASE_DOM"/>
    <property type="match status" value="1"/>
</dbReference>
<dbReference type="PROSITE" id="PS00108">
    <property type="entry name" value="PROTEIN_KINASE_ST"/>
    <property type="match status" value="1"/>
</dbReference>
<evidence type="ECO:0000313" key="17">
    <source>
        <dbReference type="Ensembl" id="ENSSTUP00000074821.1"/>
    </source>
</evidence>
<dbReference type="Pfam" id="PF13281">
    <property type="entry name" value="MAP3K_TRAF_bd"/>
    <property type="match status" value="1"/>
</dbReference>
<gene>
    <name evidence="17" type="primary">MAP3K5</name>
    <name evidence="17" type="synonym">LOC115174881</name>
</gene>
<accession>A0A674BUU4</accession>
<dbReference type="InterPro" id="IPR046873">
    <property type="entry name" value="HisK-N-like"/>
</dbReference>
<sequence length="1332" mass="149691">MSQDEGISLSVPSFGPGSGPEGACRDSAGSREDSVSGAPIPAAGTFWHDSVVSGSIIPNILSCPKDSGGLLSTVKCKSRAVTVAYVVNSELTQPHTAENMALHCLKDACDSVGSKLEIIHFGKIDFGETCVLDQFYNADIAVVEMTDAFRQPSLFYHLGVRESFSMANNIILYCDTNSDSLQSLQVSCVVHTCSANYSFIPYMVTPHNKVYCCESSLMKGLTELMQPSFEMLLGPICMPLLDRFIQLFKVPQANSCQYFRETILNEIRKARELFTGMELASELSRIQQRLDNVECLSADIVINLLLSYRDIQDYESIVKLVETLEKLPTFDPVANPHVKFHHAFALNRRNLPGDRQKALDIMLPLVKADNQVASDIYCLVGRIYKDMFLESHFADKESRDSGTAWFKKGFESEPTLHSGINYAVLLLAAGHQFDASFELRKVGVKLSSLLGKKGSLDKLQSYWDVGFFLGASILACDNTRVIQASEKLFKLKAPVCSTYSELISNYFAQLKCAFFFLYSNIFSSVLILEPTKIYLPSYLSINNDVEENTVSIWHVSPDDKHRGVHEWNFKAMSVRGVSISKFDERSAFLYVLHNSEDFQIYFCTEMHCKRFCDLVNSIAEEAWKAPEEGECDIDALEYDYEYNEHGERVVLGKGTFGVVYAGRDLSNQVRLAIKEIPERDSRYSQPLHEEIALHKHLKHKNIVQYLGSISENGFIKIFMEQVPGGSLSALLRSKWGPLKNNEPTIGFYTRQILEGLKYLHDNQIAHRDIKGDNVLINTYSGVLKISDFGTSKRLAGINPWTETFTGTLQYMAPEIIDKGPRGYGKPADIWSLGCTIIEMATGKPPFYELGEPQAAMFKVGMFKIHPEIPDSMSMEAKAFILRCFEPDPDQRATALHLLTDEFLTVTSRKKRGKSVVSLCPQEYLRSISLPVPVVVEDTSSSSEYGSVSPENDLNTNPFSFKPSTKCYSDRDVKATRSLFLSIPVENFEDHSAPPSPDEKDSGFFMLRKDSERRATLHCILTEDRDKVVSNLVEALKQGSETSDTKLRHQHISTLVVSLGDFVRMADRKIIANTLSQLKLELDFDSTAISQLQVVLFGFQDAVNKVLRNHNIKPHWMFALDNIIRKAVQTAITILVPELRPHFSLASEDDPADQDNVDDDVEPEDNSVHQCRAPPNAAHDNTVATSGVSTLSSTVSHRSHNAQCSVTMELGRMKLETNRLMEQLLAREREYQAVLQHVLDEREQEIKLLRILSEPIGEHKSRSTVSHGDPELIKWLRLHGADDDSMDRILTEDYTLDDLLQYVMRDDLKSLGLRGGMLCKLWKAITDYRQKPV</sequence>
<dbReference type="GeneTree" id="ENSGT00940000159155"/>
<keyword evidence="18" id="KW-1185">Reference proteome</keyword>
<dbReference type="Pfam" id="PF20302">
    <property type="entry name" value="HisK-N-like"/>
    <property type="match status" value="1"/>
</dbReference>
<protein>
    <recommendedName>
        <fullName evidence="3">mitogen-activated protein kinase kinase kinase</fullName>
        <ecNumber evidence="3">2.7.11.25</ecNumber>
    </recommendedName>
</protein>
<dbReference type="InterPro" id="IPR008271">
    <property type="entry name" value="Ser/Thr_kinase_AS"/>
</dbReference>
<evidence type="ECO:0000256" key="13">
    <source>
        <dbReference type="ARBA" id="ARBA00048329"/>
    </source>
</evidence>
<dbReference type="GO" id="GO:0005524">
    <property type="term" value="F:ATP binding"/>
    <property type="evidence" value="ECO:0007669"/>
    <property type="project" value="UniProtKB-UniRule"/>
</dbReference>
<dbReference type="FunFam" id="1.10.510.10:FF:000054">
    <property type="entry name" value="Mitogen-activated protein kinase kinase kinase 5"/>
    <property type="match status" value="1"/>
</dbReference>
<evidence type="ECO:0000256" key="14">
    <source>
        <dbReference type="PROSITE-ProRule" id="PRU10141"/>
    </source>
</evidence>
<dbReference type="PROSITE" id="PS00107">
    <property type="entry name" value="PROTEIN_KINASE_ATP"/>
    <property type="match status" value="1"/>
</dbReference>
<evidence type="ECO:0000256" key="12">
    <source>
        <dbReference type="ARBA" id="ARBA00047559"/>
    </source>
</evidence>
<dbReference type="PANTHER" id="PTHR11584:SF332">
    <property type="entry name" value="MITOGEN-ACTIVATED PROTEIN KINASE KINASE KINASE 5"/>
    <property type="match status" value="1"/>
</dbReference>
<reference evidence="17" key="2">
    <citation type="submission" date="2025-09" db="UniProtKB">
        <authorList>
            <consortium name="Ensembl"/>
        </authorList>
    </citation>
    <scope>IDENTIFICATION</scope>
</reference>
<dbReference type="Proteomes" id="UP000472277">
    <property type="component" value="Chromosome 35"/>
</dbReference>
<keyword evidence="7 14" id="KW-0547">Nucleotide-binding</keyword>
<feature type="region of interest" description="Disordered" evidence="15">
    <location>
        <begin position="1"/>
        <end position="36"/>
    </location>
</feature>
<dbReference type="Pfam" id="PF00069">
    <property type="entry name" value="Pkinase"/>
    <property type="match status" value="1"/>
</dbReference>
<dbReference type="FunFam" id="3.30.200.20:FF:000067">
    <property type="entry name" value="Mitogen-activated protein kinase kinase kinase 5"/>
    <property type="match status" value="1"/>
</dbReference>
<dbReference type="SMART" id="SM00220">
    <property type="entry name" value="S_TKc"/>
    <property type="match status" value="1"/>
</dbReference>
<evidence type="ECO:0000256" key="10">
    <source>
        <dbReference type="ARBA" id="ARBA00022842"/>
    </source>
</evidence>
<name>A0A674BUU4_SALTR</name>
<keyword evidence="9 14" id="KW-0067">ATP-binding</keyword>
<evidence type="ECO:0000256" key="5">
    <source>
        <dbReference type="ARBA" id="ARBA00022679"/>
    </source>
</evidence>
<dbReference type="EC" id="2.7.11.25" evidence="3"/>
<feature type="compositionally biased region" description="Acidic residues" evidence="15">
    <location>
        <begin position="1146"/>
        <end position="1164"/>
    </location>
</feature>
<keyword evidence="6" id="KW-0479">Metal-binding</keyword>
<dbReference type="Gene3D" id="1.10.510.10">
    <property type="entry name" value="Transferase(Phosphotransferase) domain 1"/>
    <property type="match status" value="1"/>
</dbReference>
<evidence type="ECO:0000259" key="16">
    <source>
        <dbReference type="PROSITE" id="PS50011"/>
    </source>
</evidence>
<dbReference type="Ensembl" id="ENSSTUT00000079535.1">
    <property type="protein sequence ID" value="ENSSTUP00000074821.1"/>
    <property type="gene ID" value="ENSSTUG00000032565.1"/>
</dbReference>
<dbReference type="InterPro" id="IPR000719">
    <property type="entry name" value="Prot_kinase_dom"/>
</dbReference>
<keyword evidence="4" id="KW-0723">Serine/threonine-protein kinase</keyword>
<dbReference type="Pfam" id="PF20309">
    <property type="entry name" value="DRHyd-ASK"/>
    <property type="match status" value="1"/>
</dbReference>
<dbReference type="PANTHER" id="PTHR11584">
    <property type="entry name" value="SERINE/THREONINE PROTEIN KINASE"/>
    <property type="match status" value="1"/>
</dbReference>
<evidence type="ECO:0000256" key="7">
    <source>
        <dbReference type="ARBA" id="ARBA00022741"/>
    </source>
</evidence>
<dbReference type="InterPro" id="IPR017441">
    <property type="entry name" value="Protein_kinase_ATP_BS"/>
</dbReference>
<feature type="region of interest" description="Disordered" evidence="15">
    <location>
        <begin position="1144"/>
        <end position="1181"/>
    </location>
</feature>
<evidence type="ECO:0000256" key="4">
    <source>
        <dbReference type="ARBA" id="ARBA00022527"/>
    </source>
</evidence>
<dbReference type="GO" id="GO:0033554">
    <property type="term" value="P:cellular response to stress"/>
    <property type="evidence" value="ECO:0007669"/>
    <property type="project" value="TreeGrafter"/>
</dbReference>
<evidence type="ECO:0000256" key="3">
    <source>
        <dbReference type="ARBA" id="ARBA00012406"/>
    </source>
</evidence>
<dbReference type="GO" id="GO:0004709">
    <property type="term" value="F:MAP kinase kinase kinase activity"/>
    <property type="evidence" value="ECO:0007669"/>
    <property type="project" value="UniProtKB-EC"/>
</dbReference>
<comment type="cofactor">
    <cofactor evidence="1">
        <name>Mg(2+)</name>
        <dbReference type="ChEBI" id="CHEBI:18420"/>
    </cofactor>
</comment>
<comment type="similarity">
    <text evidence="2">Belongs to the protein kinase superfamily. STE Ser/Thr protein kinase family. MAP kinase kinase kinase subfamily.</text>
</comment>
<dbReference type="Gene3D" id="3.30.200.20">
    <property type="entry name" value="Phosphorylase Kinase, domain 1"/>
    <property type="match status" value="1"/>
</dbReference>
<evidence type="ECO:0000256" key="1">
    <source>
        <dbReference type="ARBA" id="ARBA00001946"/>
    </source>
</evidence>
<dbReference type="InterPro" id="IPR025136">
    <property type="entry name" value="MAP3K_TRAF-bd"/>
</dbReference>
<evidence type="ECO:0000256" key="2">
    <source>
        <dbReference type="ARBA" id="ARBA00006529"/>
    </source>
</evidence>
<keyword evidence="5" id="KW-0808">Transferase</keyword>